<dbReference type="GO" id="GO:0020037">
    <property type="term" value="F:heme binding"/>
    <property type="evidence" value="ECO:0007669"/>
    <property type="project" value="InterPro"/>
</dbReference>
<dbReference type="InterPro" id="IPR036396">
    <property type="entry name" value="Cyt_P450_sf"/>
</dbReference>
<keyword evidence="5 13" id="KW-0349">Heme</keyword>
<comment type="similarity">
    <text evidence="4 14">Belongs to the cytochrome P450 family.</text>
</comment>
<keyword evidence="12" id="KW-0472">Membrane</keyword>
<evidence type="ECO:0000256" key="5">
    <source>
        <dbReference type="ARBA" id="ARBA00022617"/>
    </source>
</evidence>
<accession>A0A1I8P857</accession>
<dbReference type="VEuPathDB" id="VectorBase:SCAU005720"/>
<evidence type="ECO:0000256" key="3">
    <source>
        <dbReference type="ARBA" id="ARBA00004406"/>
    </source>
</evidence>
<evidence type="ECO:0000313" key="17">
    <source>
        <dbReference type="Proteomes" id="UP000095300"/>
    </source>
</evidence>
<organism evidence="16 17">
    <name type="scientific">Stomoxys calcitrans</name>
    <name type="common">Stable fly</name>
    <name type="synonym">Conops calcitrans</name>
    <dbReference type="NCBI Taxonomy" id="35570"/>
    <lineage>
        <taxon>Eukaryota</taxon>
        <taxon>Metazoa</taxon>
        <taxon>Ecdysozoa</taxon>
        <taxon>Arthropoda</taxon>
        <taxon>Hexapoda</taxon>
        <taxon>Insecta</taxon>
        <taxon>Pterygota</taxon>
        <taxon>Neoptera</taxon>
        <taxon>Endopterygota</taxon>
        <taxon>Diptera</taxon>
        <taxon>Brachycera</taxon>
        <taxon>Muscomorpha</taxon>
        <taxon>Muscoidea</taxon>
        <taxon>Muscidae</taxon>
        <taxon>Stomoxys</taxon>
    </lineage>
</organism>
<keyword evidence="11 14" id="KW-0503">Monooxygenase</keyword>
<evidence type="ECO:0000256" key="12">
    <source>
        <dbReference type="ARBA" id="ARBA00023136"/>
    </source>
</evidence>
<dbReference type="InterPro" id="IPR001128">
    <property type="entry name" value="Cyt_P450"/>
</dbReference>
<dbReference type="STRING" id="35570.A0A1I8P857"/>
<gene>
    <name evidence="16" type="primary">106088855</name>
</gene>
<protein>
    <recommendedName>
        <fullName evidence="18">Cytochrome P450</fullName>
    </recommendedName>
</protein>
<dbReference type="PANTHER" id="PTHR24292">
    <property type="entry name" value="CYTOCHROME P450"/>
    <property type="match status" value="1"/>
</dbReference>
<dbReference type="Proteomes" id="UP000095300">
    <property type="component" value="Unassembled WGS sequence"/>
</dbReference>
<feature type="chain" id="PRO_5009326187" description="Cytochrome P450" evidence="15">
    <location>
        <begin position="18"/>
        <end position="515"/>
    </location>
</feature>
<comment type="subcellular location">
    <subcellularLocation>
        <location evidence="3">Endoplasmic reticulum membrane</location>
        <topology evidence="3">Peripheral membrane protein</topology>
    </subcellularLocation>
    <subcellularLocation>
        <location evidence="2">Microsome membrane</location>
        <topology evidence="2">Peripheral membrane protein</topology>
    </subcellularLocation>
</comment>
<evidence type="ECO:0000256" key="14">
    <source>
        <dbReference type="RuleBase" id="RU000461"/>
    </source>
</evidence>
<keyword evidence="9 14" id="KW-0560">Oxidoreductase</keyword>
<comment type="cofactor">
    <cofactor evidence="1 13">
        <name>heme</name>
        <dbReference type="ChEBI" id="CHEBI:30413"/>
    </cofactor>
</comment>
<evidence type="ECO:0000256" key="9">
    <source>
        <dbReference type="ARBA" id="ARBA00023002"/>
    </source>
</evidence>
<evidence type="ECO:0000256" key="10">
    <source>
        <dbReference type="ARBA" id="ARBA00023004"/>
    </source>
</evidence>
<dbReference type="SUPFAM" id="SSF48264">
    <property type="entry name" value="Cytochrome P450"/>
    <property type="match status" value="1"/>
</dbReference>
<dbReference type="Pfam" id="PF00067">
    <property type="entry name" value="p450"/>
    <property type="match status" value="1"/>
</dbReference>
<dbReference type="Gene3D" id="1.10.630.10">
    <property type="entry name" value="Cytochrome P450"/>
    <property type="match status" value="1"/>
</dbReference>
<dbReference type="OrthoDB" id="2789670at2759"/>
<dbReference type="GO" id="GO:0004497">
    <property type="term" value="F:monooxygenase activity"/>
    <property type="evidence" value="ECO:0007669"/>
    <property type="project" value="UniProtKB-KW"/>
</dbReference>
<evidence type="ECO:0000256" key="11">
    <source>
        <dbReference type="ARBA" id="ARBA00023033"/>
    </source>
</evidence>
<keyword evidence="10 13" id="KW-0408">Iron</keyword>
<dbReference type="GO" id="GO:0005789">
    <property type="term" value="C:endoplasmic reticulum membrane"/>
    <property type="evidence" value="ECO:0007669"/>
    <property type="project" value="UniProtKB-SubCell"/>
</dbReference>
<evidence type="ECO:0000256" key="1">
    <source>
        <dbReference type="ARBA" id="ARBA00001971"/>
    </source>
</evidence>
<dbReference type="GO" id="GO:0005506">
    <property type="term" value="F:iron ion binding"/>
    <property type="evidence" value="ECO:0007669"/>
    <property type="project" value="InterPro"/>
</dbReference>
<feature type="binding site" description="axial binding residue" evidence="13">
    <location>
        <position position="460"/>
    </location>
    <ligand>
        <name>heme</name>
        <dbReference type="ChEBI" id="CHEBI:30413"/>
    </ligand>
    <ligandPart>
        <name>Fe</name>
        <dbReference type="ChEBI" id="CHEBI:18248"/>
    </ligandPart>
</feature>
<evidence type="ECO:0000256" key="6">
    <source>
        <dbReference type="ARBA" id="ARBA00022723"/>
    </source>
</evidence>
<evidence type="ECO:0008006" key="18">
    <source>
        <dbReference type="Google" id="ProtNLM"/>
    </source>
</evidence>
<evidence type="ECO:0000256" key="13">
    <source>
        <dbReference type="PIRSR" id="PIRSR602401-1"/>
    </source>
</evidence>
<sequence>MFLYLAVLLITAFCVIVKHHYSLWQRQGLVCDEPIIPFGSMKPVFRKEKSMGLVINDIYERFQDKAVGIYLAFKPAIVIRDAEWARQMLTKDFNSFHDRGVYVNEKRDPLSANLFSLKGQSWRTMRAKLSPSFSSGKLKGMFGTVDEVGNKMVNHLMERVKDGDKLKLDIKDVTTTYAIDIVGSVIFGLDVDSFVDPNNEFRMISDTLFKKTNAHIWHRIRNIMNFMCPPIAQFMALFGTLDPITASLRDIVQRTIEFREQNGVIRKDLLQLLLQLRNTGKINDDSDDVWKVETAAENLKCMSIDVIAANLFLFYVAGSETTSSTIAYTLYELAMHPEILESAQRDVLECMKNHGLKPGDKLTYDAVQDMKYLDLCVMETSRKYPGLPVWNRECTQDYTLPDGSFTIKKGTAIMIPIMGIGRDAKYFPQPMEYRPQRFAEEKNENNMVAFMPFGDGPRYCIAQRMGTLNVKAALAKILSNFNIEPMPRKEVEFKFHSAPVLVPKDGLFITLSKRG</sequence>
<dbReference type="FunFam" id="1.10.630.10:FF:000042">
    <property type="entry name" value="Cytochrome P450"/>
    <property type="match status" value="1"/>
</dbReference>
<evidence type="ECO:0000256" key="7">
    <source>
        <dbReference type="ARBA" id="ARBA00022824"/>
    </source>
</evidence>
<dbReference type="PANTHER" id="PTHR24292:SF93">
    <property type="entry name" value="CYTOCHROME P450 310A1-RELATED"/>
    <property type="match status" value="1"/>
</dbReference>
<keyword evidence="8" id="KW-0492">Microsome</keyword>
<evidence type="ECO:0000256" key="4">
    <source>
        <dbReference type="ARBA" id="ARBA00010617"/>
    </source>
</evidence>
<dbReference type="PRINTS" id="PR00463">
    <property type="entry name" value="EP450I"/>
</dbReference>
<dbReference type="InterPro" id="IPR050476">
    <property type="entry name" value="Insect_CytP450_Detox"/>
</dbReference>
<reference evidence="16" key="1">
    <citation type="submission" date="2020-05" db="UniProtKB">
        <authorList>
            <consortium name="EnsemblMetazoa"/>
        </authorList>
    </citation>
    <scope>IDENTIFICATION</scope>
    <source>
        <strain evidence="16">USDA</strain>
    </source>
</reference>
<dbReference type="PROSITE" id="PS00086">
    <property type="entry name" value="CYTOCHROME_P450"/>
    <property type="match status" value="1"/>
</dbReference>
<proteinExistence type="inferred from homology"/>
<keyword evidence="6 13" id="KW-0479">Metal-binding</keyword>
<evidence type="ECO:0000256" key="15">
    <source>
        <dbReference type="SAM" id="SignalP"/>
    </source>
</evidence>
<name>A0A1I8P857_STOCA</name>
<feature type="signal peptide" evidence="15">
    <location>
        <begin position="1"/>
        <end position="17"/>
    </location>
</feature>
<dbReference type="GO" id="GO:0016705">
    <property type="term" value="F:oxidoreductase activity, acting on paired donors, with incorporation or reduction of molecular oxygen"/>
    <property type="evidence" value="ECO:0007669"/>
    <property type="project" value="InterPro"/>
</dbReference>
<dbReference type="AlphaFoldDB" id="A0A1I8P857"/>
<evidence type="ECO:0000256" key="2">
    <source>
        <dbReference type="ARBA" id="ARBA00004174"/>
    </source>
</evidence>
<keyword evidence="17" id="KW-1185">Reference proteome</keyword>
<dbReference type="EnsemblMetazoa" id="SCAU005720-RA">
    <property type="protein sequence ID" value="SCAU005720-PA"/>
    <property type="gene ID" value="SCAU005720"/>
</dbReference>
<dbReference type="PRINTS" id="PR00385">
    <property type="entry name" value="P450"/>
</dbReference>
<dbReference type="KEGG" id="scac:106088855"/>
<evidence type="ECO:0000313" key="16">
    <source>
        <dbReference type="EnsemblMetazoa" id="SCAU005720-PA"/>
    </source>
</evidence>
<dbReference type="CDD" id="cd11056">
    <property type="entry name" value="CYP6-like"/>
    <property type="match status" value="1"/>
</dbReference>
<keyword evidence="7" id="KW-0256">Endoplasmic reticulum</keyword>
<dbReference type="InterPro" id="IPR017972">
    <property type="entry name" value="Cyt_P450_CS"/>
</dbReference>
<evidence type="ECO:0000256" key="8">
    <source>
        <dbReference type="ARBA" id="ARBA00022848"/>
    </source>
</evidence>
<keyword evidence="15" id="KW-0732">Signal</keyword>
<dbReference type="InterPro" id="IPR002401">
    <property type="entry name" value="Cyt_P450_E_grp-I"/>
</dbReference>